<evidence type="ECO:0000259" key="9">
    <source>
        <dbReference type="Pfam" id="PF17802"/>
    </source>
</evidence>
<dbReference type="RefSeq" id="WP_010755125.1">
    <property type="nucleotide sequence ID" value="NZ_ASWD01000002.1"/>
</dbReference>
<dbReference type="InterPro" id="IPR019931">
    <property type="entry name" value="LPXTG_anchor"/>
</dbReference>
<feature type="domain" description="Gram-positive pilin subunit D1 N-terminal" evidence="8">
    <location>
        <begin position="32"/>
        <end position="187"/>
    </location>
</feature>
<feature type="signal peptide" evidence="6">
    <location>
        <begin position="1"/>
        <end position="30"/>
    </location>
</feature>
<dbReference type="Gene3D" id="2.60.40.740">
    <property type="match status" value="1"/>
</dbReference>
<keyword evidence="5" id="KW-1133">Transmembrane helix</keyword>
<dbReference type="STRING" id="160454.RV10_GL004343"/>
<keyword evidence="11" id="KW-1185">Reference proteome</keyword>
<feature type="domain" description="SpaA-like prealbumin fold" evidence="9">
    <location>
        <begin position="202"/>
        <end position="295"/>
    </location>
</feature>
<sequence>MKKKLMLLIATVIMVLPVALGLGSSLKAEAAGTVDITLHKKRFSTSQAPIQNTGEVMSEFASADGFGGVEFKVYDVTEEFYTLLNTVKPGGGTAKYTIDEATAALSGKSTYTGPLVKTGTTSSTTGSVGDLTFSGLPDKTNGKNSVYAIVETPMAGVTAAANMIVALPLEDSDGDPLVDIHLYPKNVVETAGVEVEKLSSLKDEDDNPIPLKDVEFVIHKGGLYSATGTEYLSGFDSSGTPTWTTVKGSALKFKTDEYGKFKEERLLFGTYYLTEVTTLPGYAIQNGAVNQQFTLDSGTPLKSFTGSDAIINDDIDVKKEHKGATVNVGDFIEYTVTTVIPLGIKDKIDSNGDGTLDAPRYTKYEVTDAYGTHLDFDSTTADLTLTDGTTVFSPTTHYTLEVNASADPRNFVVKFTPAGIAAMEPGATLTMTYKMKLLQTAAPGADIENTVKIDTDFDTDEGKTSVYTGGYNFIKVDGSNDNKGLEGAEFVVRDGSDKSTAKYLVIGSNGEVSWSANAADAEVFTSNPSGYVTIKGLKDGTYYLQETKTPTDKYVLLTDMVEFTVSKTSFNTTDPLAGTPGQVVNKQKGSLPSTGGSGIYVMMALGVAVMAIVGVWYVRSQRKEA</sequence>
<evidence type="ECO:0000256" key="2">
    <source>
        <dbReference type="ARBA" id="ARBA00022525"/>
    </source>
</evidence>
<gene>
    <name evidence="10" type="ORF">UAU_00060</name>
</gene>
<accession>R2QLC5</accession>
<evidence type="ECO:0000256" key="6">
    <source>
        <dbReference type="SAM" id="SignalP"/>
    </source>
</evidence>
<proteinExistence type="predicted"/>
<evidence type="ECO:0000256" key="4">
    <source>
        <dbReference type="ARBA" id="ARBA00023088"/>
    </source>
</evidence>
<evidence type="ECO:0000259" key="8">
    <source>
        <dbReference type="Pfam" id="PF16555"/>
    </source>
</evidence>
<reference evidence="10 11" key="1">
    <citation type="submission" date="2013-02" db="EMBL/GenBank/DDBJ databases">
        <title>The Genome Sequence of Enterococcus pallens BAA-351.</title>
        <authorList>
            <consortium name="The Broad Institute Genome Sequencing Platform"/>
            <consortium name="The Broad Institute Genome Sequencing Center for Infectious Disease"/>
            <person name="Earl A.M."/>
            <person name="Gilmore M.S."/>
            <person name="Lebreton F."/>
            <person name="Walker B."/>
            <person name="Young S.K."/>
            <person name="Zeng Q."/>
            <person name="Gargeya S."/>
            <person name="Fitzgerald M."/>
            <person name="Haas B."/>
            <person name="Abouelleil A."/>
            <person name="Alvarado L."/>
            <person name="Arachchi H.M."/>
            <person name="Berlin A.M."/>
            <person name="Chapman S.B."/>
            <person name="Dewar J."/>
            <person name="Goldberg J."/>
            <person name="Griggs A."/>
            <person name="Gujja S."/>
            <person name="Hansen M."/>
            <person name="Howarth C."/>
            <person name="Imamovic A."/>
            <person name="Larimer J."/>
            <person name="McCowan C."/>
            <person name="Murphy C."/>
            <person name="Neiman D."/>
            <person name="Pearson M."/>
            <person name="Priest M."/>
            <person name="Roberts A."/>
            <person name="Saif S."/>
            <person name="Shea T."/>
            <person name="Sisk P."/>
            <person name="Sykes S."/>
            <person name="Wortman J."/>
            <person name="Nusbaum C."/>
            <person name="Birren B."/>
        </authorList>
    </citation>
    <scope>NUCLEOTIDE SEQUENCE [LARGE SCALE GENOMIC DNA]</scope>
    <source>
        <strain evidence="10 11">ATCC BAA-351</strain>
    </source>
</reference>
<dbReference type="NCBIfam" id="TIGR04226">
    <property type="entry name" value="RrgB_K2N_iso_D2"/>
    <property type="match status" value="1"/>
</dbReference>
<keyword evidence="1" id="KW-0134">Cell wall</keyword>
<keyword evidence="4" id="KW-0572">Peptidoglycan-anchor</keyword>
<evidence type="ECO:0000313" key="11">
    <source>
        <dbReference type="Proteomes" id="UP000013782"/>
    </source>
</evidence>
<keyword evidence="3 6" id="KW-0732">Signal</keyword>
<dbReference type="Pfam" id="PF00746">
    <property type="entry name" value="Gram_pos_anchor"/>
    <property type="match status" value="1"/>
</dbReference>
<name>R2QLC5_9ENTE</name>
<dbReference type="OrthoDB" id="2178703at2"/>
<feature type="domain" description="SpaA-like prealbumin fold" evidence="9">
    <location>
        <begin position="471"/>
        <end position="569"/>
    </location>
</feature>
<dbReference type="InterPro" id="IPR048052">
    <property type="entry name" value="FM1-like"/>
</dbReference>
<feature type="chain" id="PRO_5004355089" evidence="6">
    <location>
        <begin position="31"/>
        <end position="625"/>
    </location>
</feature>
<evidence type="ECO:0000256" key="1">
    <source>
        <dbReference type="ARBA" id="ARBA00022512"/>
    </source>
</evidence>
<dbReference type="Pfam" id="PF17802">
    <property type="entry name" value="SpaA"/>
    <property type="match status" value="2"/>
</dbReference>
<feature type="domain" description="Gram-positive cocci surface proteins LPxTG" evidence="7">
    <location>
        <begin position="584"/>
        <end position="624"/>
    </location>
</feature>
<dbReference type="EMBL" id="AJAQ01000001">
    <property type="protein sequence ID" value="EOH97392.1"/>
    <property type="molecule type" value="Genomic_DNA"/>
</dbReference>
<dbReference type="InterPro" id="IPR026466">
    <property type="entry name" value="Fim_isopep_form_D2_dom"/>
</dbReference>
<organism evidence="10 11">
    <name type="scientific">Enterococcus pallens ATCC BAA-351</name>
    <dbReference type="NCBI Taxonomy" id="1158607"/>
    <lineage>
        <taxon>Bacteria</taxon>
        <taxon>Bacillati</taxon>
        <taxon>Bacillota</taxon>
        <taxon>Bacilli</taxon>
        <taxon>Lactobacillales</taxon>
        <taxon>Enterococcaceae</taxon>
        <taxon>Enterococcus</taxon>
    </lineage>
</organism>
<dbReference type="eggNOG" id="COG4932">
    <property type="taxonomic scope" value="Bacteria"/>
</dbReference>
<keyword evidence="5" id="KW-0472">Membrane</keyword>
<dbReference type="Pfam" id="PF16555">
    <property type="entry name" value="GramPos_pilinD1"/>
    <property type="match status" value="1"/>
</dbReference>
<dbReference type="InterPro" id="IPR032364">
    <property type="entry name" value="GramPos_pilinD1_N"/>
</dbReference>
<dbReference type="Gene3D" id="2.60.40.10">
    <property type="entry name" value="Immunoglobulins"/>
    <property type="match status" value="3"/>
</dbReference>
<evidence type="ECO:0000256" key="3">
    <source>
        <dbReference type="ARBA" id="ARBA00022729"/>
    </source>
</evidence>
<keyword evidence="5" id="KW-0812">Transmembrane</keyword>
<evidence type="ECO:0000259" key="7">
    <source>
        <dbReference type="Pfam" id="PF00746"/>
    </source>
</evidence>
<dbReference type="NCBIfam" id="TIGR01167">
    <property type="entry name" value="LPXTG_anchor"/>
    <property type="match status" value="1"/>
</dbReference>
<keyword evidence="2" id="KW-0964">Secreted</keyword>
<dbReference type="NCBIfam" id="NF033902">
    <property type="entry name" value="iso_D2_wall_anc"/>
    <property type="match status" value="1"/>
</dbReference>
<dbReference type="HOGENOM" id="CLU_029024_1_1_9"/>
<dbReference type="InterPro" id="IPR013783">
    <property type="entry name" value="Ig-like_fold"/>
</dbReference>
<evidence type="ECO:0000313" key="10">
    <source>
        <dbReference type="EMBL" id="EOH97392.1"/>
    </source>
</evidence>
<evidence type="ECO:0000256" key="5">
    <source>
        <dbReference type="SAM" id="Phobius"/>
    </source>
</evidence>
<protein>
    <submittedName>
        <fullName evidence="10">Fimbrial isopeptide formation D2 domain-containing protein</fullName>
    </submittedName>
</protein>
<feature type="transmembrane region" description="Helical" evidence="5">
    <location>
        <begin position="598"/>
        <end position="618"/>
    </location>
</feature>
<dbReference type="InterPro" id="IPR041033">
    <property type="entry name" value="SpaA_PFL_dom_1"/>
</dbReference>
<dbReference type="PATRIC" id="fig|1158607.3.peg.60"/>
<dbReference type="AlphaFoldDB" id="R2QLC5"/>
<dbReference type="Proteomes" id="UP000013782">
    <property type="component" value="Unassembled WGS sequence"/>
</dbReference>
<comment type="caution">
    <text evidence="10">The sequence shown here is derived from an EMBL/GenBank/DDBJ whole genome shotgun (WGS) entry which is preliminary data.</text>
</comment>